<name>A0A644TUB4_9ZZZZ</name>
<dbReference type="InterPro" id="IPR002816">
    <property type="entry name" value="TraB/PrgY/GumN_fam"/>
</dbReference>
<feature type="transmembrane region" description="Helical" evidence="1">
    <location>
        <begin position="364"/>
        <end position="387"/>
    </location>
</feature>
<keyword evidence="1" id="KW-0472">Membrane</keyword>
<feature type="transmembrane region" description="Helical" evidence="1">
    <location>
        <begin position="310"/>
        <end position="335"/>
    </location>
</feature>
<dbReference type="Pfam" id="PF01963">
    <property type="entry name" value="TraB_PrgY_gumN"/>
    <property type="match status" value="1"/>
</dbReference>
<feature type="transmembrane region" description="Helical" evidence="1">
    <location>
        <begin position="282"/>
        <end position="304"/>
    </location>
</feature>
<dbReference type="PANTHER" id="PTHR21530:SF7">
    <property type="entry name" value="TRAB DOMAIN-CONTAINING PROTEIN"/>
    <property type="match status" value="1"/>
</dbReference>
<reference evidence="2" key="1">
    <citation type="submission" date="2019-08" db="EMBL/GenBank/DDBJ databases">
        <authorList>
            <person name="Kucharzyk K."/>
            <person name="Murdoch R.W."/>
            <person name="Higgins S."/>
            <person name="Loffler F."/>
        </authorList>
    </citation>
    <scope>NUCLEOTIDE SEQUENCE</scope>
</reference>
<dbReference type="NCBIfam" id="TIGR00261">
    <property type="entry name" value="traB"/>
    <property type="match status" value="1"/>
</dbReference>
<dbReference type="AlphaFoldDB" id="A0A644TUB4"/>
<dbReference type="CDD" id="cd14726">
    <property type="entry name" value="TraB_PrgY-like"/>
    <property type="match status" value="1"/>
</dbReference>
<proteinExistence type="predicted"/>
<gene>
    <name evidence="2" type="ORF">SDC9_16333</name>
</gene>
<protein>
    <recommendedName>
        <fullName evidence="3">TraB family protein</fullName>
    </recommendedName>
</protein>
<keyword evidence="1" id="KW-0812">Transmembrane</keyword>
<organism evidence="2">
    <name type="scientific">bioreactor metagenome</name>
    <dbReference type="NCBI Taxonomy" id="1076179"/>
    <lineage>
        <taxon>unclassified sequences</taxon>
        <taxon>metagenomes</taxon>
        <taxon>ecological metagenomes</taxon>
    </lineage>
</organism>
<dbReference type="PANTHER" id="PTHR21530">
    <property type="entry name" value="PHEROMONE SHUTDOWN PROTEIN"/>
    <property type="match status" value="1"/>
</dbReference>
<feature type="transmembrane region" description="Helical" evidence="1">
    <location>
        <begin position="252"/>
        <end position="270"/>
    </location>
</feature>
<evidence type="ECO:0000313" key="2">
    <source>
        <dbReference type="EMBL" id="MPL70576.1"/>
    </source>
</evidence>
<dbReference type="InterPro" id="IPR046345">
    <property type="entry name" value="TraB_PrgY-like"/>
</dbReference>
<accession>A0A644TUB4</accession>
<comment type="caution">
    <text evidence="2">The sequence shown here is derived from an EMBL/GenBank/DDBJ whole genome shotgun (WGS) entry which is preliminary data.</text>
</comment>
<evidence type="ECO:0000256" key="1">
    <source>
        <dbReference type="SAM" id="Phobius"/>
    </source>
</evidence>
<sequence length="392" mass="42840">MSNTVNRITLPSRSITLVGTAHISRDSVAEVESIIAEEQPGRVCVEIDQTRYQSMTQGSRWENLDIGKVLKEGKGFFLLANLALSGFQKRMGSGVGVKPGEEMIAAIDAAEAAGIPWSCCDRDVQITLKRAWARSNFWNKSKLLASLISSAFSNEKLSEEEIEQLKNKSELEQMMNELAEYLPSVKEVLIDERDRYLASKIFLSREEHVVAVVGAGHMAGIERWLKKLDCGELSPDVSEIDIVPPKKGLSKLSGWIIPLLIVALIAIGFFRSGTQASLDLMWRWILLNGTLAALGSALCLAHPGTIAVSFLLAPIATLNPLVGIGLFAGVAEAYLRKPRVQDFERLTEDVTSVKGFYGNRVTHILLVFFLSSIGGMIGNFIALPLLASGAIR</sequence>
<dbReference type="InterPro" id="IPR005230">
    <property type="entry name" value="TraB_bac"/>
</dbReference>
<keyword evidence="1" id="KW-1133">Transmembrane helix</keyword>
<evidence type="ECO:0008006" key="3">
    <source>
        <dbReference type="Google" id="ProtNLM"/>
    </source>
</evidence>
<dbReference type="EMBL" id="VSSQ01000053">
    <property type="protein sequence ID" value="MPL70576.1"/>
    <property type="molecule type" value="Genomic_DNA"/>
</dbReference>